<dbReference type="Proteomes" id="UP000317171">
    <property type="component" value="Chromosome"/>
</dbReference>
<proteinExistence type="predicted"/>
<dbReference type="RefSeq" id="WP_145217729.1">
    <property type="nucleotide sequence ID" value="NZ_CP036269.1"/>
</dbReference>
<evidence type="ECO:0000313" key="2">
    <source>
        <dbReference type="Proteomes" id="UP000317171"/>
    </source>
</evidence>
<evidence type="ECO:0000313" key="1">
    <source>
        <dbReference type="EMBL" id="QDT43226.1"/>
    </source>
</evidence>
<organism evidence="1 2">
    <name type="scientific">Gimesia alba</name>
    <dbReference type="NCBI Taxonomy" id="2527973"/>
    <lineage>
        <taxon>Bacteria</taxon>
        <taxon>Pseudomonadati</taxon>
        <taxon>Planctomycetota</taxon>
        <taxon>Planctomycetia</taxon>
        <taxon>Planctomycetales</taxon>
        <taxon>Planctomycetaceae</taxon>
        <taxon>Gimesia</taxon>
    </lineage>
</organism>
<keyword evidence="2" id="KW-1185">Reference proteome</keyword>
<dbReference type="EMBL" id="CP036269">
    <property type="protein sequence ID" value="QDT43226.1"/>
    <property type="molecule type" value="Genomic_DNA"/>
</dbReference>
<gene>
    <name evidence="1" type="ORF">Pan241w_33260</name>
</gene>
<reference evidence="1 2" key="1">
    <citation type="submission" date="2019-02" db="EMBL/GenBank/DDBJ databases">
        <title>Deep-cultivation of Planctomycetes and their phenomic and genomic characterization uncovers novel biology.</title>
        <authorList>
            <person name="Wiegand S."/>
            <person name="Jogler M."/>
            <person name="Boedeker C."/>
            <person name="Pinto D."/>
            <person name="Vollmers J."/>
            <person name="Rivas-Marin E."/>
            <person name="Kohn T."/>
            <person name="Peeters S.H."/>
            <person name="Heuer A."/>
            <person name="Rast P."/>
            <person name="Oberbeckmann S."/>
            <person name="Bunk B."/>
            <person name="Jeske O."/>
            <person name="Meyerdierks A."/>
            <person name="Storesund J.E."/>
            <person name="Kallscheuer N."/>
            <person name="Luecker S."/>
            <person name="Lage O.M."/>
            <person name="Pohl T."/>
            <person name="Merkel B.J."/>
            <person name="Hornburger P."/>
            <person name="Mueller R.-W."/>
            <person name="Bruemmer F."/>
            <person name="Labrenz M."/>
            <person name="Spormann A.M."/>
            <person name="Op den Camp H."/>
            <person name="Overmann J."/>
            <person name="Amann R."/>
            <person name="Jetten M.S.M."/>
            <person name="Mascher T."/>
            <person name="Medema M.H."/>
            <person name="Devos D.P."/>
            <person name="Kaster A.-K."/>
            <person name="Ovreas L."/>
            <person name="Rohde M."/>
            <person name="Galperin M.Y."/>
            <person name="Jogler C."/>
        </authorList>
    </citation>
    <scope>NUCLEOTIDE SEQUENCE [LARGE SCALE GENOMIC DNA]</scope>
    <source>
        <strain evidence="1 2">Pan241w</strain>
    </source>
</reference>
<dbReference type="KEGG" id="gaz:Pan241w_33260"/>
<name>A0A517RH78_9PLAN</name>
<protein>
    <submittedName>
        <fullName evidence="1">Uncharacterized protein</fullName>
    </submittedName>
</protein>
<dbReference type="AlphaFoldDB" id="A0A517RH78"/>
<dbReference type="OrthoDB" id="251371at2"/>
<accession>A0A517RH78</accession>
<sequence>MFTTEDRDYQDSKLIKQGKKIRLFPFDELAEWIEATYGTPVLNICYEVISPFKQPRLNVVFEFISEAEKFRDGSLNFDSEKQDAILVAFKEILKRNDSQSLSFSQRILRKVGVEKYQTKNMFVIFTSFEMDARDEVRSHVKESEIDDLIKSMHRREIWQFSYGSFFFYTDDQVERAKSDGTYERLADALFRLLKKYDEFDYFQRDSFNVELDSKENFDNNYQGNWFYYSRDHGW</sequence>